<name>A0A2T9Y225_9FUNG</name>
<dbReference type="Pfam" id="PF03950">
    <property type="entry name" value="tRNA-synt_1c_C"/>
    <property type="match status" value="1"/>
</dbReference>
<protein>
    <recommendedName>
        <fullName evidence="12">Probable glutamate--tRNA ligase, cytoplasmic</fullName>
        <ecNumber evidence="3">6.1.1.17</ecNumber>
    </recommendedName>
    <alternativeName>
        <fullName evidence="10">Glutamyl-tRNA synthetase</fullName>
    </alternativeName>
</protein>
<dbReference type="STRING" id="133381.A0A2T9Y225"/>
<evidence type="ECO:0000259" key="16">
    <source>
        <dbReference type="Pfam" id="PF03950"/>
    </source>
</evidence>
<dbReference type="SUPFAM" id="SSF52374">
    <property type="entry name" value="Nucleotidylyl transferase"/>
    <property type="match status" value="1"/>
</dbReference>
<dbReference type="FunFam" id="1.10.1160.10:FF:000001">
    <property type="entry name" value="Glutamine--tRNA ligase"/>
    <property type="match status" value="1"/>
</dbReference>
<keyword evidence="19" id="KW-1185">Reference proteome</keyword>
<dbReference type="Pfam" id="PF00749">
    <property type="entry name" value="tRNA-synt_1c"/>
    <property type="match status" value="1"/>
</dbReference>
<feature type="domain" description="Glutathione S-transferase C-terminal" evidence="14">
    <location>
        <begin position="102"/>
        <end position="160"/>
    </location>
</feature>
<dbReference type="FunFam" id="3.90.800.10:FF:000001">
    <property type="entry name" value="Glutamine--tRNA ligase"/>
    <property type="match status" value="1"/>
</dbReference>
<dbReference type="AlphaFoldDB" id="A0A2T9Y225"/>
<dbReference type="PANTHER" id="PTHR43097">
    <property type="entry name" value="GLUTAMINE-TRNA LIGASE"/>
    <property type="match status" value="1"/>
</dbReference>
<gene>
    <name evidence="18" type="ORF">BB560_006738</name>
</gene>
<evidence type="ECO:0000256" key="2">
    <source>
        <dbReference type="ARBA" id="ARBA00008927"/>
    </source>
</evidence>
<dbReference type="FunFam" id="3.40.50.620:FF:000037">
    <property type="entry name" value="Glutamine--tRNA ligase cytoplasmic"/>
    <property type="match status" value="1"/>
</dbReference>
<evidence type="ECO:0000256" key="9">
    <source>
        <dbReference type="ARBA" id="ARBA00023146"/>
    </source>
</evidence>
<keyword evidence="5 13" id="KW-0436">Ligase</keyword>
<dbReference type="EC" id="6.1.1.17" evidence="3"/>
<evidence type="ECO:0000256" key="4">
    <source>
        <dbReference type="ARBA" id="ARBA00022490"/>
    </source>
</evidence>
<evidence type="ECO:0000259" key="14">
    <source>
        <dbReference type="Pfam" id="PF00043"/>
    </source>
</evidence>
<dbReference type="Proteomes" id="UP000245609">
    <property type="component" value="Unassembled WGS sequence"/>
</dbReference>
<dbReference type="Pfam" id="PF00043">
    <property type="entry name" value="GST_C"/>
    <property type="match status" value="1"/>
</dbReference>
<comment type="catalytic activity">
    <reaction evidence="11">
        <text>tRNA(Glu) + L-glutamate + ATP = L-glutamyl-tRNA(Glu) + AMP + diphosphate</text>
        <dbReference type="Rhea" id="RHEA:23540"/>
        <dbReference type="Rhea" id="RHEA-COMP:9663"/>
        <dbReference type="Rhea" id="RHEA-COMP:9680"/>
        <dbReference type="ChEBI" id="CHEBI:29985"/>
        <dbReference type="ChEBI" id="CHEBI:30616"/>
        <dbReference type="ChEBI" id="CHEBI:33019"/>
        <dbReference type="ChEBI" id="CHEBI:78442"/>
        <dbReference type="ChEBI" id="CHEBI:78520"/>
        <dbReference type="ChEBI" id="CHEBI:456215"/>
        <dbReference type="EC" id="6.1.1.17"/>
    </reaction>
</comment>
<evidence type="ECO:0000313" key="19">
    <source>
        <dbReference type="Proteomes" id="UP000245609"/>
    </source>
</evidence>
<dbReference type="InterPro" id="IPR020058">
    <property type="entry name" value="Glu/Gln-tRNA-synth_Ib_cat-dom"/>
</dbReference>
<dbReference type="InterPro" id="IPR001412">
    <property type="entry name" value="aa-tRNA-synth_I_CS"/>
</dbReference>
<keyword evidence="7 13" id="KW-0067">ATP-binding</keyword>
<keyword evidence="4" id="KW-0963">Cytoplasm</keyword>
<dbReference type="SUPFAM" id="SSF47616">
    <property type="entry name" value="GST C-terminal domain-like"/>
    <property type="match status" value="1"/>
</dbReference>
<comment type="similarity">
    <text evidence="2">Belongs to the class-I aminoacyl-tRNA synthetase family. Glutamate--tRNA ligase type 2 subfamily.</text>
</comment>
<dbReference type="EMBL" id="MBFS01003490">
    <property type="protein sequence ID" value="PVU86392.1"/>
    <property type="molecule type" value="Genomic_DNA"/>
</dbReference>
<evidence type="ECO:0000256" key="6">
    <source>
        <dbReference type="ARBA" id="ARBA00022741"/>
    </source>
</evidence>
<dbReference type="SUPFAM" id="SSF50715">
    <property type="entry name" value="Ribosomal protein L25-like"/>
    <property type="match status" value="1"/>
</dbReference>
<keyword evidence="6 13" id="KW-0547">Nucleotide-binding</keyword>
<dbReference type="NCBIfam" id="TIGR00463">
    <property type="entry name" value="gltX_arch"/>
    <property type="match status" value="1"/>
</dbReference>
<dbReference type="InterPro" id="IPR004526">
    <property type="entry name" value="Glu-tRNA-synth_arc/euk"/>
</dbReference>
<keyword evidence="9 13" id="KW-0030">Aminoacyl-tRNA synthetase</keyword>
<dbReference type="GO" id="GO:0004818">
    <property type="term" value="F:glutamate-tRNA ligase activity"/>
    <property type="evidence" value="ECO:0007669"/>
    <property type="project" value="UniProtKB-EC"/>
</dbReference>
<evidence type="ECO:0000313" key="18">
    <source>
        <dbReference type="EMBL" id="PVU86392.1"/>
    </source>
</evidence>
<dbReference type="HAMAP" id="MF_02076">
    <property type="entry name" value="Glu_tRNA_synth_type2"/>
    <property type="match status" value="1"/>
</dbReference>
<dbReference type="Pfam" id="PF20974">
    <property type="entry name" value="tRNA-synt_1c_C2"/>
    <property type="match status" value="1"/>
</dbReference>
<dbReference type="PANTHER" id="PTHR43097:SF5">
    <property type="entry name" value="GLUTAMATE--TRNA LIGASE"/>
    <property type="match status" value="1"/>
</dbReference>
<sequence>MSLVLAKKGSPIPFIACVIAEYVNSISSSEIAISWTATASASDSGKVNALLTTNSSTFEGESKCIEHLLSLIPDNLDAETKTWIDFALSLNTNFASYSSGCAKLEDHLFYKSYIVGYSLSIADLVVWGALRQSAVFQKNIKANSSSGISNVVRWYNHILSSGCASNTVNSFATTVAPKAKDQGGFELGLKNLVHGQVCTRFPPEPSGYLHIGHAKAALLNQHIAKSYGGKLIIRFDDTNPSKEKTEFENSITEDLRLLGIEADVVSHTSDYFGEIQEYAMKLINAGDAYVDDTDQAVMREQRMHGEASKCRDLSIEENLRRFGEIVMGSEEGQKMCLRAKISVDDKNKALRDPVIYRVNLTPHHRTGSVYRAYPLYDFACPIVDSLEGVTHALRSNEYRDRNPLYYWFIEKLNLRRLQICDFSRLNFVYTLLSKRKLQWFVDQNLVEGWDDPRFPTVRGIRRRGLTIEALKQYILMMGASQNQITLEWDKLWALNKKIIDPVSPRYTAIESSNSVVATVVGSDAPAAPEYRAVPKHKKNTEMGDKKVLYSSCILLEQADAQQFEEGEEITLMDWGNAFVEGIKYSTDKDGNKLVSSLNLKLNLAGSVKATKKKVTWLSKELDGSNYNATLYNFDYLINKKKLEEEDDITDFLTEKTMFTTQAFVDQELYSSQQGSIVQLEHPKIDINKVTTMYQVNKFM</sequence>
<dbReference type="GO" id="GO:0006424">
    <property type="term" value="P:glutamyl-tRNA aminoacylation"/>
    <property type="evidence" value="ECO:0007669"/>
    <property type="project" value="InterPro"/>
</dbReference>
<keyword evidence="8 13" id="KW-0648">Protein biosynthesis</keyword>
<feature type="domain" description="Glutamyl/glutaminyl-tRNA synthetase class Ib catalytic" evidence="15">
    <location>
        <begin position="196"/>
        <end position="500"/>
    </location>
</feature>
<proteinExistence type="inferred from homology"/>
<evidence type="ECO:0000256" key="7">
    <source>
        <dbReference type="ARBA" id="ARBA00022840"/>
    </source>
</evidence>
<dbReference type="InterPro" id="IPR020059">
    <property type="entry name" value="Glu/Gln-tRNA-synth_Ib_codon-bd"/>
</dbReference>
<dbReference type="Gene3D" id="3.90.800.10">
    <property type="entry name" value="Glutamyl-tRNA Synthetase, Domain 3"/>
    <property type="match status" value="1"/>
</dbReference>
<organism evidence="18 19">
    <name type="scientific">Smittium megazygosporum</name>
    <dbReference type="NCBI Taxonomy" id="133381"/>
    <lineage>
        <taxon>Eukaryota</taxon>
        <taxon>Fungi</taxon>
        <taxon>Fungi incertae sedis</taxon>
        <taxon>Zoopagomycota</taxon>
        <taxon>Kickxellomycotina</taxon>
        <taxon>Harpellomycetes</taxon>
        <taxon>Harpellales</taxon>
        <taxon>Legeriomycetaceae</taxon>
        <taxon>Smittium</taxon>
    </lineage>
</organism>
<evidence type="ECO:0000256" key="10">
    <source>
        <dbReference type="ARBA" id="ARBA00030865"/>
    </source>
</evidence>
<dbReference type="Gene3D" id="3.40.50.620">
    <property type="entry name" value="HUPs"/>
    <property type="match status" value="1"/>
</dbReference>
<accession>A0A2T9Y225</accession>
<dbReference type="InterPro" id="IPR014729">
    <property type="entry name" value="Rossmann-like_a/b/a_fold"/>
</dbReference>
<evidence type="ECO:0000259" key="15">
    <source>
        <dbReference type="Pfam" id="PF00749"/>
    </source>
</evidence>
<evidence type="ECO:0000256" key="1">
    <source>
        <dbReference type="ARBA" id="ARBA00004496"/>
    </source>
</evidence>
<dbReference type="Gene3D" id="1.20.1050.130">
    <property type="match status" value="1"/>
</dbReference>
<evidence type="ECO:0000259" key="17">
    <source>
        <dbReference type="Pfam" id="PF20974"/>
    </source>
</evidence>
<reference evidence="18 19" key="1">
    <citation type="journal article" date="2018" name="MBio">
        <title>Comparative Genomics Reveals the Core Gene Toolbox for the Fungus-Insect Symbiosis.</title>
        <authorList>
            <person name="Wang Y."/>
            <person name="Stata M."/>
            <person name="Wang W."/>
            <person name="Stajich J.E."/>
            <person name="White M.M."/>
            <person name="Moncalvo J.M."/>
        </authorList>
    </citation>
    <scope>NUCLEOTIDE SEQUENCE [LARGE SCALE GENOMIC DNA]</scope>
    <source>
        <strain evidence="18 19">SC-DP-2</strain>
    </source>
</reference>
<evidence type="ECO:0000256" key="3">
    <source>
        <dbReference type="ARBA" id="ARBA00012835"/>
    </source>
</evidence>
<evidence type="ECO:0000256" key="8">
    <source>
        <dbReference type="ARBA" id="ARBA00022917"/>
    </source>
</evidence>
<feature type="domain" description="tRNA synthetases class I (E and Q) anti-codon binding" evidence="17">
    <location>
        <begin position="613"/>
        <end position="680"/>
    </location>
</feature>
<evidence type="ECO:0000256" key="5">
    <source>
        <dbReference type="ARBA" id="ARBA00022598"/>
    </source>
</evidence>
<dbReference type="GO" id="GO:0005524">
    <property type="term" value="F:ATP binding"/>
    <property type="evidence" value="ECO:0007669"/>
    <property type="project" value="UniProtKB-KW"/>
</dbReference>
<dbReference type="Gene3D" id="1.10.1160.10">
    <property type="entry name" value="Glutamyl-trna Synthetase, Domain 2"/>
    <property type="match status" value="1"/>
</dbReference>
<evidence type="ECO:0000256" key="11">
    <source>
        <dbReference type="ARBA" id="ARBA00048351"/>
    </source>
</evidence>
<dbReference type="InterPro" id="IPR036282">
    <property type="entry name" value="Glutathione-S-Trfase_C_sf"/>
</dbReference>
<dbReference type="InterPro" id="IPR050132">
    <property type="entry name" value="Gln/Glu-tRNA_Ligase"/>
</dbReference>
<evidence type="ECO:0000256" key="12">
    <source>
        <dbReference type="ARBA" id="ARBA00070830"/>
    </source>
</evidence>
<dbReference type="OrthoDB" id="10250478at2759"/>
<dbReference type="InterPro" id="IPR011035">
    <property type="entry name" value="Ribosomal_bL25/Gln-tRNA_synth"/>
</dbReference>
<comment type="subcellular location">
    <subcellularLocation>
        <location evidence="1">Cytoplasm</location>
    </subcellularLocation>
</comment>
<feature type="domain" description="Glutamyl/glutaminyl-tRNA synthetase class Ib anti-codon binding" evidence="16">
    <location>
        <begin position="503"/>
        <end position="589"/>
    </location>
</feature>
<dbReference type="InterPro" id="IPR004046">
    <property type="entry name" value="GST_C"/>
</dbReference>
<dbReference type="InterPro" id="IPR000924">
    <property type="entry name" value="Glu/Gln-tRNA-synth"/>
</dbReference>
<dbReference type="PROSITE" id="PS00178">
    <property type="entry name" value="AA_TRNA_LIGASE_I"/>
    <property type="match status" value="1"/>
</dbReference>
<dbReference type="GO" id="GO:0017102">
    <property type="term" value="C:methionyl glutamyl tRNA synthetase complex"/>
    <property type="evidence" value="ECO:0007669"/>
    <property type="project" value="TreeGrafter"/>
</dbReference>
<dbReference type="InterPro" id="IPR049437">
    <property type="entry name" value="tRNA-synt_1c_C2"/>
</dbReference>
<dbReference type="PRINTS" id="PR00987">
    <property type="entry name" value="TRNASYNTHGLU"/>
</dbReference>
<comment type="caution">
    <text evidence="18">The sequence shown here is derived from an EMBL/GenBank/DDBJ whole genome shotgun (WGS) entry which is preliminary data.</text>
</comment>
<dbReference type="GO" id="GO:0005829">
    <property type="term" value="C:cytosol"/>
    <property type="evidence" value="ECO:0007669"/>
    <property type="project" value="TreeGrafter"/>
</dbReference>
<dbReference type="InterPro" id="IPR020061">
    <property type="entry name" value="Glu_tRNA_lig_a-bdl"/>
</dbReference>
<evidence type="ECO:0000256" key="13">
    <source>
        <dbReference type="RuleBase" id="RU363037"/>
    </source>
</evidence>